<protein>
    <recommendedName>
        <fullName evidence="3">RING-type domain-containing protein</fullName>
    </recommendedName>
</protein>
<dbReference type="Gene3D" id="3.30.40.10">
    <property type="entry name" value="Zinc/RING finger domain, C3HC4 (zinc finger)"/>
    <property type="match status" value="1"/>
</dbReference>
<dbReference type="STRING" id="67801.A0A1B0B6G1"/>
<evidence type="ECO:0000313" key="1">
    <source>
        <dbReference type="EnsemblMetazoa" id="GPPI020428-PA"/>
    </source>
</evidence>
<dbReference type="GO" id="GO:0005654">
    <property type="term" value="C:nucleoplasm"/>
    <property type="evidence" value="ECO:0007669"/>
    <property type="project" value="TreeGrafter"/>
</dbReference>
<proteinExistence type="predicted"/>
<dbReference type="AlphaFoldDB" id="A0A1B0B6G1"/>
<dbReference type="GO" id="GO:0061630">
    <property type="term" value="F:ubiquitin protein ligase activity"/>
    <property type="evidence" value="ECO:0007669"/>
    <property type="project" value="TreeGrafter"/>
</dbReference>
<dbReference type="InterPro" id="IPR013083">
    <property type="entry name" value="Znf_RING/FYVE/PHD"/>
</dbReference>
<sequence length="179" mass="20746">MEQFEQLLTCCVCLDRYRIPKLLPCQHSFCMEPCMEGLVDYVRLKCTKSGVGSQSIIESMCRVASFQLSKECSKEYIFLNIEREVLGYHRCFPQETLEVKCPECRAEHRIPYNGVQAFPTNVTLQRFLELHIEITGELPDPTSVSKVFSRQIYEHLTHKVVQTGGENFCMQYCANREES</sequence>
<keyword evidence="2" id="KW-1185">Reference proteome</keyword>
<dbReference type="EnsemblMetazoa" id="GPPI020428-RA">
    <property type="protein sequence ID" value="GPPI020428-PA"/>
    <property type="gene ID" value="GPPI020428"/>
</dbReference>
<reference evidence="2" key="1">
    <citation type="submission" date="2015-01" db="EMBL/GenBank/DDBJ databases">
        <authorList>
            <person name="Aksoy S."/>
            <person name="Warren W."/>
            <person name="Wilson R.K."/>
        </authorList>
    </citation>
    <scope>NUCLEOTIDE SEQUENCE [LARGE SCALE GENOMIC DNA]</scope>
    <source>
        <strain evidence="2">IAEA</strain>
    </source>
</reference>
<accession>A0A1B0B6G1</accession>
<reference evidence="1" key="2">
    <citation type="submission" date="2020-05" db="UniProtKB">
        <authorList>
            <consortium name="EnsemblMetazoa"/>
        </authorList>
    </citation>
    <scope>IDENTIFICATION</scope>
    <source>
        <strain evidence="1">IAEA</strain>
    </source>
</reference>
<dbReference type="PANTHER" id="PTHR25462:SF296">
    <property type="entry name" value="MEIOTIC P26, ISOFORM F"/>
    <property type="match status" value="1"/>
</dbReference>
<dbReference type="VEuPathDB" id="VectorBase:GPPI020428"/>
<dbReference type="Proteomes" id="UP000092460">
    <property type="component" value="Unassembled WGS sequence"/>
</dbReference>
<name>A0A1B0B6G1_9MUSC</name>
<organism evidence="1 2">
    <name type="scientific">Glossina palpalis gambiensis</name>
    <dbReference type="NCBI Taxonomy" id="67801"/>
    <lineage>
        <taxon>Eukaryota</taxon>
        <taxon>Metazoa</taxon>
        <taxon>Ecdysozoa</taxon>
        <taxon>Arthropoda</taxon>
        <taxon>Hexapoda</taxon>
        <taxon>Insecta</taxon>
        <taxon>Pterygota</taxon>
        <taxon>Neoptera</taxon>
        <taxon>Endopterygota</taxon>
        <taxon>Diptera</taxon>
        <taxon>Brachycera</taxon>
        <taxon>Muscomorpha</taxon>
        <taxon>Hippoboscoidea</taxon>
        <taxon>Glossinidae</taxon>
        <taxon>Glossina</taxon>
    </lineage>
</organism>
<dbReference type="EMBL" id="JXJN01009090">
    <property type="status" value="NOT_ANNOTATED_CDS"/>
    <property type="molecule type" value="Genomic_DNA"/>
</dbReference>
<dbReference type="InterPro" id="IPR047153">
    <property type="entry name" value="TRIM45/56/19-like"/>
</dbReference>
<evidence type="ECO:0008006" key="3">
    <source>
        <dbReference type="Google" id="ProtNLM"/>
    </source>
</evidence>
<evidence type="ECO:0000313" key="2">
    <source>
        <dbReference type="Proteomes" id="UP000092460"/>
    </source>
</evidence>
<dbReference type="PANTHER" id="PTHR25462">
    <property type="entry name" value="BONUS, ISOFORM C-RELATED"/>
    <property type="match status" value="1"/>
</dbReference>
<dbReference type="SUPFAM" id="SSF57850">
    <property type="entry name" value="RING/U-box"/>
    <property type="match status" value="1"/>
</dbReference>